<dbReference type="SMART" id="SM00028">
    <property type="entry name" value="TPR"/>
    <property type="match status" value="4"/>
</dbReference>
<gene>
    <name evidence="4" type="ORF">A2140_04985</name>
</gene>
<evidence type="ECO:0000256" key="2">
    <source>
        <dbReference type="ARBA" id="ARBA00022803"/>
    </source>
</evidence>
<keyword evidence="2 3" id="KW-0802">TPR repeat</keyword>
<dbReference type="InterPro" id="IPR050498">
    <property type="entry name" value="Ycf3"/>
</dbReference>
<dbReference type="GO" id="GO:0046813">
    <property type="term" value="P:receptor-mediated virion attachment to host cell"/>
    <property type="evidence" value="ECO:0007669"/>
    <property type="project" value="TreeGrafter"/>
</dbReference>
<proteinExistence type="predicted"/>
<dbReference type="STRING" id="1817756.A2140_04985"/>
<keyword evidence="1" id="KW-0677">Repeat</keyword>
<dbReference type="PANTHER" id="PTHR44858">
    <property type="entry name" value="TETRATRICOPEPTIDE REPEAT PROTEIN 6"/>
    <property type="match status" value="1"/>
</dbReference>
<evidence type="ECO:0000313" key="4">
    <source>
        <dbReference type="EMBL" id="OGI39209.1"/>
    </source>
</evidence>
<dbReference type="Pfam" id="PF13414">
    <property type="entry name" value="TPR_11"/>
    <property type="match status" value="1"/>
</dbReference>
<dbReference type="AlphaFoldDB" id="A0A1F6T2M9"/>
<dbReference type="InterPro" id="IPR019734">
    <property type="entry name" value="TPR_rpt"/>
</dbReference>
<evidence type="ECO:0000256" key="1">
    <source>
        <dbReference type="ARBA" id="ARBA00022737"/>
    </source>
</evidence>
<dbReference type="InterPro" id="IPR011990">
    <property type="entry name" value="TPR-like_helical_dom_sf"/>
</dbReference>
<evidence type="ECO:0000256" key="3">
    <source>
        <dbReference type="PROSITE-ProRule" id="PRU00339"/>
    </source>
</evidence>
<reference evidence="4 5" key="1">
    <citation type="journal article" date="2016" name="Nat. Commun.">
        <title>Thousands of microbial genomes shed light on interconnected biogeochemical processes in an aquifer system.</title>
        <authorList>
            <person name="Anantharaman K."/>
            <person name="Brown C.T."/>
            <person name="Hug L.A."/>
            <person name="Sharon I."/>
            <person name="Castelle C.J."/>
            <person name="Probst A.J."/>
            <person name="Thomas B.C."/>
            <person name="Singh A."/>
            <person name="Wilkins M.J."/>
            <person name="Karaoz U."/>
            <person name="Brodie E.L."/>
            <person name="Williams K.H."/>
            <person name="Hubbard S.S."/>
            <person name="Banfield J.F."/>
        </authorList>
    </citation>
    <scope>NUCLEOTIDE SEQUENCE [LARGE SCALE GENOMIC DNA]</scope>
</reference>
<dbReference type="Pfam" id="PF13432">
    <property type="entry name" value="TPR_16"/>
    <property type="match status" value="1"/>
</dbReference>
<organism evidence="4 5">
    <name type="scientific">Candidatus Muproteobacteria bacterium RBG_16_62_13</name>
    <dbReference type="NCBI Taxonomy" id="1817756"/>
    <lineage>
        <taxon>Bacteria</taxon>
        <taxon>Pseudomonadati</taxon>
        <taxon>Pseudomonadota</taxon>
        <taxon>Candidatus Muproteobacteria</taxon>
    </lineage>
</organism>
<accession>A0A1F6T2M9</accession>
<feature type="repeat" description="TPR" evidence="3">
    <location>
        <begin position="26"/>
        <end position="59"/>
    </location>
</feature>
<dbReference type="GO" id="GO:0009279">
    <property type="term" value="C:cell outer membrane"/>
    <property type="evidence" value="ECO:0007669"/>
    <property type="project" value="TreeGrafter"/>
</dbReference>
<protein>
    <submittedName>
        <fullName evidence="4">Uncharacterized protein</fullName>
    </submittedName>
</protein>
<dbReference type="PANTHER" id="PTHR44858:SF1">
    <property type="entry name" value="UDP-N-ACETYLGLUCOSAMINE--PEPTIDE N-ACETYLGLUCOSAMINYLTRANSFERASE SPINDLY-RELATED"/>
    <property type="match status" value="1"/>
</dbReference>
<dbReference type="SUPFAM" id="SSF48452">
    <property type="entry name" value="TPR-like"/>
    <property type="match status" value="1"/>
</dbReference>
<comment type="caution">
    <text evidence="4">The sequence shown here is derived from an EMBL/GenBank/DDBJ whole genome shotgun (WGS) entry which is preliminary data.</text>
</comment>
<dbReference type="Gene3D" id="1.25.40.10">
    <property type="entry name" value="Tetratricopeptide repeat domain"/>
    <property type="match status" value="1"/>
</dbReference>
<dbReference type="Proteomes" id="UP000178379">
    <property type="component" value="Unassembled WGS sequence"/>
</dbReference>
<dbReference type="PROSITE" id="PS50005">
    <property type="entry name" value="TPR"/>
    <property type="match status" value="2"/>
</dbReference>
<name>A0A1F6T2M9_9PROT</name>
<sequence>MKRKKGDLDGATTDYNRALEINPRYAGAYNNRGAVKLEKGDLDGAITDLNRGLEINPRLAPAYNNRGRAHYYKNKFALAAADFARTQELDPHAYTALWLYLARTRSGSDGRNELKANFGKLDATKWPAPAVALYLGKGTPATVLSGAANPDPKTRKEQLCEANFYVGQWHLLKGDRAKALTSLRAARNQCPKSFIEYTGAVYELKRLGTKP</sequence>
<feature type="repeat" description="TPR" evidence="3">
    <location>
        <begin position="60"/>
        <end position="93"/>
    </location>
</feature>
<evidence type="ECO:0000313" key="5">
    <source>
        <dbReference type="Proteomes" id="UP000178379"/>
    </source>
</evidence>
<dbReference type="EMBL" id="MFSQ01000098">
    <property type="protein sequence ID" value="OGI39209.1"/>
    <property type="molecule type" value="Genomic_DNA"/>
</dbReference>